<dbReference type="SUPFAM" id="SSF54909">
    <property type="entry name" value="Dimeric alpha+beta barrel"/>
    <property type="match status" value="1"/>
</dbReference>
<dbReference type="SMR" id="A0A069B1I9"/>
<dbReference type="RefSeq" id="WP_004521451.1">
    <property type="nucleotide sequence ID" value="NZ_AP028081.1"/>
</dbReference>
<organism evidence="2 3">
    <name type="scientific">Burkholderia pseudomallei</name>
    <name type="common">Pseudomonas pseudomallei</name>
    <dbReference type="NCBI Taxonomy" id="28450"/>
    <lineage>
        <taxon>Bacteria</taxon>
        <taxon>Pseudomonadati</taxon>
        <taxon>Pseudomonadota</taxon>
        <taxon>Betaproteobacteria</taxon>
        <taxon>Burkholderiales</taxon>
        <taxon>Burkholderiaceae</taxon>
        <taxon>Burkholderia</taxon>
        <taxon>pseudomallei group</taxon>
    </lineage>
</organism>
<protein>
    <submittedName>
        <fullName evidence="2">Uncharacterized protein</fullName>
    </submittedName>
</protein>
<dbReference type="OMA" id="VQTEHLG"/>
<comment type="caution">
    <text evidence="2">The sequence shown here is derived from an EMBL/GenBank/DDBJ whole genome shotgun (WGS) entry which is preliminary data.</text>
</comment>
<dbReference type="Pfam" id="PF07978">
    <property type="entry name" value="NIPSNAP"/>
    <property type="match status" value="1"/>
</dbReference>
<dbReference type="EMBL" id="JQIM01000010">
    <property type="protein sequence ID" value="KGX06564.1"/>
    <property type="molecule type" value="Genomic_DNA"/>
</dbReference>
<proteinExistence type="inferred from homology"/>
<dbReference type="KEGG" id="but:X994_783"/>
<comment type="similarity">
    <text evidence="1">Belongs to the NipSnap family.</text>
</comment>
<accession>A0A069B1I9</accession>
<gene>
    <name evidence="2" type="ORF">Y036_103</name>
</gene>
<evidence type="ECO:0000313" key="3">
    <source>
        <dbReference type="Proteomes" id="UP000030475"/>
    </source>
</evidence>
<name>A0A069B1I9_BURPE</name>
<dbReference type="PANTHER" id="PTHR21017:SF17">
    <property type="entry name" value="PROTEIN NIPSNAP"/>
    <property type="match status" value="1"/>
</dbReference>
<dbReference type="InterPro" id="IPR011008">
    <property type="entry name" value="Dimeric_a/b-barrel"/>
</dbReference>
<dbReference type="InterPro" id="IPR051557">
    <property type="entry name" value="NipSnap_domain"/>
</dbReference>
<dbReference type="OrthoDB" id="8905985at2"/>
<evidence type="ECO:0000256" key="1">
    <source>
        <dbReference type="ARBA" id="ARBA00005291"/>
    </source>
</evidence>
<dbReference type="Proteomes" id="UP000030475">
    <property type="component" value="Unassembled WGS sequence"/>
</dbReference>
<dbReference type="PANTHER" id="PTHR21017">
    <property type="entry name" value="NIPSNAP-RELATED"/>
    <property type="match status" value="1"/>
</dbReference>
<reference evidence="2 3" key="1">
    <citation type="submission" date="2014-08" db="EMBL/GenBank/DDBJ databases">
        <authorList>
            <person name="Bunnell A."/>
            <person name="Chain P.S."/>
            <person name="Chertkov O."/>
            <person name="Currie B.J."/>
            <person name="Daligault H.E."/>
            <person name="Davenport K.W."/>
            <person name="Davis C."/>
            <person name="Gleasner C.D."/>
            <person name="Johnson S.L."/>
            <person name="Kaestli M."/>
            <person name="Koren S."/>
            <person name="Kunde Y.A."/>
            <person name="Mayo M."/>
            <person name="McMurry K.K."/>
            <person name="Price E.P."/>
            <person name="Reitenga K.G."/>
            <person name="Robison R."/>
            <person name="Rosovitz M.J."/>
            <person name="Sarovich D.S."/>
            <person name="Teshima H."/>
        </authorList>
    </citation>
    <scope>NUCLEOTIDE SEQUENCE [LARGE SCALE GENOMIC DNA]</scope>
    <source>
        <strain evidence="2 3">MSHR44</strain>
    </source>
</reference>
<evidence type="ECO:0000313" key="2">
    <source>
        <dbReference type="EMBL" id="KGX06564.1"/>
    </source>
</evidence>
<dbReference type="InterPro" id="IPR012577">
    <property type="entry name" value="NIPSNAP"/>
</dbReference>
<dbReference type="Gene3D" id="3.30.70.100">
    <property type="match status" value="1"/>
</dbReference>
<sequence>MFYEIRTYRVKTGAVLAYLKLVEEEGIELQKRYLGQLVGYFHSEIGPLNQIVHIWAYPSLDERERRRAALVEDPAWRVFAPKIQALMEEMESKIMRPAAFSPLK</sequence>
<dbReference type="AlphaFoldDB" id="A0A069B1I9"/>